<dbReference type="GO" id="GO:0004523">
    <property type="term" value="F:RNA-DNA hybrid ribonuclease activity"/>
    <property type="evidence" value="ECO:0007669"/>
    <property type="project" value="InterPro"/>
</dbReference>
<name>A0A8T2AWW8_9BRAS</name>
<gene>
    <name evidence="4" type="ORF">ISN45_Aa03g033410</name>
</gene>
<reference evidence="4 5" key="1">
    <citation type="submission" date="2020-12" db="EMBL/GenBank/DDBJ databases">
        <title>Concerted genomic and epigenomic changes stabilize Arabidopsis allopolyploids.</title>
        <authorList>
            <person name="Chen Z."/>
        </authorList>
    </citation>
    <scope>NUCLEOTIDE SEQUENCE [LARGE SCALE GENOMIC DNA]</scope>
    <source>
        <strain evidence="4">Allo738</strain>
        <tissue evidence="4">Leaf</tissue>
    </source>
</reference>
<dbReference type="EMBL" id="JAEFBK010000008">
    <property type="protein sequence ID" value="KAG7579180.1"/>
    <property type="molecule type" value="Genomic_DNA"/>
</dbReference>
<feature type="coiled-coil region" evidence="1">
    <location>
        <begin position="784"/>
        <end position="811"/>
    </location>
</feature>
<dbReference type="Pfam" id="PF13456">
    <property type="entry name" value="RVT_3"/>
    <property type="match status" value="1"/>
</dbReference>
<feature type="compositionally biased region" description="Low complexity" evidence="2">
    <location>
        <begin position="479"/>
        <end position="488"/>
    </location>
</feature>
<dbReference type="InterPro" id="IPR002156">
    <property type="entry name" value="RNaseH_domain"/>
</dbReference>
<dbReference type="CDD" id="cd06222">
    <property type="entry name" value="RNase_H_like"/>
    <property type="match status" value="1"/>
</dbReference>
<feature type="compositionally biased region" description="Polar residues" evidence="2">
    <location>
        <begin position="411"/>
        <end position="424"/>
    </location>
</feature>
<feature type="region of interest" description="Disordered" evidence="2">
    <location>
        <begin position="194"/>
        <end position="356"/>
    </location>
</feature>
<dbReference type="Pfam" id="PF14111">
    <property type="entry name" value="DUF4283"/>
    <property type="match status" value="1"/>
</dbReference>
<feature type="compositionally biased region" description="Polar residues" evidence="2">
    <location>
        <begin position="298"/>
        <end position="310"/>
    </location>
</feature>
<evidence type="ECO:0000256" key="2">
    <source>
        <dbReference type="SAM" id="MobiDB-lite"/>
    </source>
</evidence>
<comment type="caution">
    <text evidence="4">The sequence shown here is derived from an EMBL/GenBank/DDBJ whole genome shotgun (WGS) entry which is preliminary data.</text>
</comment>
<keyword evidence="4" id="KW-0378">Hydrolase</keyword>
<dbReference type="InterPro" id="IPR026960">
    <property type="entry name" value="RVT-Znf"/>
</dbReference>
<dbReference type="Pfam" id="PF03372">
    <property type="entry name" value="Exo_endo_phos"/>
    <property type="match status" value="1"/>
</dbReference>
<dbReference type="GO" id="GO:0003676">
    <property type="term" value="F:nucleic acid binding"/>
    <property type="evidence" value="ECO:0007669"/>
    <property type="project" value="InterPro"/>
</dbReference>
<keyword evidence="5" id="KW-1185">Reference proteome</keyword>
<evidence type="ECO:0000313" key="4">
    <source>
        <dbReference type="EMBL" id="KAG7579180.1"/>
    </source>
</evidence>
<feature type="region of interest" description="Disordered" evidence="2">
    <location>
        <begin position="411"/>
        <end position="506"/>
    </location>
</feature>
<accession>A0A8T2AWW8</accession>
<dbReference type="PANTHER" id="PTHR46890">
    <property type="entry name" value="NON-LTR RETROLELEMENT REVERSE TRANSCRIPTASE-LIKE PROTEIN-RELATED"/>
    <property type="match status" value="1"/>
</dbReference>
<dbReference type="InterPro" id="IPR052343">
    <property type="entry name" value="Retrotransposon-Effector_Assoc"/>
</dbReference>
<dbReference type="CDD" id="cd01650">
    <property type="entry name" value="RT_nLTR_like"/>
    <property type="match status" value="1"/>
</dbReference>
<keyword evidence="4" id="KW-0255">Endonuclease</keyword>
<evidence type="ECO:0000256" key="1">
    <source>
        <dbReference type="SAM" id="Coils"/>
    </source>
</evidence>
<evidence type="ECO:0000259" key="3">
    <source>
        <dbReference type="PROSITE" id="PS50878"/>
    </source>
</evidence>
<keyword evidence="1" id="KW-0175">Coiled coil</keyword>
<dbReference type="InterPro" id="IPR044730">
    <property type="entry name" value="RNase_H-like_dom_plant"/>
</dbReference>
<dbReference type="Pfam" id="PF13966">
    <property type="entry name" value="zf-RVT"/>
    <property type="match status" value="1"/>
</dbReference>
<keyword evidence="4" id="KW-0540">Nuclease</keyword>
<dbReference type="PROSITE" id="PS50878">
    <property type="entry name" value="RT_POL"/>
    <property type="match status" value="1"/>
</dbReference>
<organism evidence="4 5">
    <name type="scientific">Arabidopsis thaliana x Arabidopsis arenosa</name>
    <dbReference type="NCBI Taxonomy" id="1240361"/>
    <lineage>
        <taxon>Eukaryota</taxon>
        <taxon>Viridiplantae</taxon>
        <taxon>Streptophyta</taxon>
        <taxon>Embryophyta</taxon>
        <taxon>Tracheophyta</taxon>
        <taxon>Spermatophyta</taxon>
        <taxon>Magnoliopsida</taxon>
        <taxon>eudicotyledons</taxon>
        <taxon>Gunneridae</taxon>
        <taxon>Pentapetalae</taxon>
        <taxon>rosids</taxon>
        <taxon>malvids</taxon>
        <taxon>Brassicales</taxon>
        <taxon>Brassicaceae</taxon>
        <taxon>Camelineae</taxon>
        <taxon>Arabidopsis</taxon>
    </lineage>
</organism>
<protein>
    <submittedName>
        <fullName evidence="4">Endonuclease/exonuclease/phosphatase</fullName>
    </submittedName>
</protein>
<feature type="domain" description="Reverse transcriptase" evidence="3">
    <location>
        <begin position="960"/>
        <end position="1242"/>
    </location>
</feature>
<feature type="compositionally biased region" description="Basic and acidic residues" evidence="2">
    <location>
        <begin position="231"/>
        <end position="257"/>
    </location>
</feature>
<dbReference type="InterPro" id="IPR025558">
    <property type="entry name" value="DUF4283"/>
</dbReference>
<feature type="compositionally biased region" description="Basic and acidic residues" evidence="2">
    <location>
        <begin position="438"/>
        <end position="447"/>
    </location>
</feature>
<feature type="compositionally biased region" description="Basic and acidic residues" evidence="2">
    <location>
        <begin position="311"/>
        <end position="326"/>
    </location>
</feature>
<dbReference type="PANTHER" id="PTHR46890:SF48">
    <property type="entry name" value="RNA-DIRECTED DNA POLYMERASE"/>
    <property type="match status" value="1"/>
</dbReference>
<dbReference type="InterPro" id="IPR000477">
    <property type="entry name" value="RT_dom"/>
</dbReference>
<dbReference type="Proteomes" id="UP000694240">
    <property type="component" value="Chromosome 8"/>
</dbReference>
<evidence type="ECO:0000313" key="5">
    <source>
        <dbReference type="Proteomes" id="UP000694240"/>
    </source>
</evidence>
<sequence length="1757" mass="198685">MDTSELIEANNLILMGRLTNPSGQRLWSLFPFLANRWNLRGKATGSDLGRGCFQFSFEFEEDLQKVLENRPYHYDQWMVILQKWEPVISDSFPSKIPFWIELQGLPKHFWQPKMLKTVGEELGEIMDMEISLTTAKIRVLVDGLQPLIKETIVDFPDGSEALVTLDYKNLKNHCLHCHRLSHEKKDCPGLLQFKDPANKSFASENPTRSKEVSRNYYSPKDNFRAPMPYHEVSDTRDLSKDAHNPLKRKTDDRERRVTSSSENRPHKSSYLAPRRPEDRTNTYQKRAHNREYSDQRSLRSPSGYNSNKNFQWKEKTPTYSGSHHETSASSRPRRPPLERHASFQDPIPSPPPVVPSKEQVMGELREVTVQYITCADPTESAARKQRVLQGEARNLMSNTADQIIAAVANSAPSPMGNVSPTPGESLNPPPSQPADQHLSGKEKDHTVKRGRGRPPLAKTNLKLVGAKSQKRNLTNGSPKKTAAQKKQTCQGDQHAGPSNARSVSGGQRLREIHKKIFPDILFLMETKNPSDFVLPHLQWMGYDSNHLVPPTSTCAGGLALFWKQSIEVEILSSCPHFIDTRITAKGRSFFSTFLYGEPDRTKRLSVWNQIQDLAMNRSGPWFLTGDFNDIINSTEKVGGPPRTEGSFTDLRSFMSSLDLYDLKHSGNFLSWRGKRHTHMVRCRLDRAMANSDWAIEYPSGRSEYLRFEGSDHRPLVTSFDPIKKKRKNLFRYDRRLRDNEEVKLLVMNAWKSDTSGMVESRLQKCRMAIINWSKEQHLNSQAEINALRLNLEEKMCEMEDNQEEINQINQNLLIAYQKEEEFWKQRSRQLWLTLGDKNTGYFHAATKGRRAVNNISVMESAAGLPVYEEEEIVKAISDYYQTIFTSQENDRISIVNEALSPCVTPEMNEALIALPTPEEIQQACFSIHPDKAPGPDGFSACFFQSNWETLKDEIISEVQSFFISGSLPKRINHTHVRLIPKIPSPQKVSDYRPIALCSVYYKIISKLLSKRLQPVLHSCISENQSAFVPQRAISDNVLITHEALHYLKTSDAKVRCFMAVKTDMSKAYDRLEWDFIQAAMKKMGFHDQWIQWIMQCINSVSYSYLLNGHARGSVIPQRGIRQGDPLSPYLFILCSEVLSGLCNKAQRHGILPGIKVAKGSPRVNHLLFADDTMFFCKSDPQSCKKLMNILSRYEAASGQKINQDKSSITFSSKTHKDIRERVKKDLNIHKEGGQGKYLGLPELFGRKKKDLFSSIVDRIKQRALRGLGFRDIKTFNDALLAKLSWRLLSHPSCLLAKVLLGKYCKTEPFLSVSVSSSASHGWRSVCVGRDLLIKKLGRLIGTGETTPIWYSPWLSLATPLCPMGPPTEATQHMKVSDLLLPETCEWNLPLIRTILPLYVEDIQKIKPSKLGARDTWAWLPTSSGMYSAKSGYFEACMEDPLEVVPPLPRPSDAFKWRENIWSVKCSQKVKLLMWKMAQNALPVGENLLQRQIVSTALCPHCGEVESTLHLFFRCSFATKIWESAPFCRTLNVSNISSTLDGLTLANKLVCLPPSGIGSGPLAPWIFWALWTTRNKLLFEKTQPVAADVVVLSSVRAREWQEAQKPTHPKPKVAKPAKPVPPLLNSVKVFTDASWKPDGSAGLGWIFKDHNNHVIAEGSTALQHVGSPLLAEALATLSAVRVAMESDSSNFFFASDSTTLVKALNLDLLHKDLHGILHDILALTSQFDVCTFNFIPRALNCQADALAKEALFSVLNPI</sequence>
<dbReference type="InterPro" id="IPR005135">
    <property type="entry name" value="Endo/exonuclease/phosphatase"/>
</dbReference>
<dbReference type="Pfam" id="PF00078">
    <property type="entry name" value="RVT_1"/>
    <property type="match status" value="1"/>
</dbReference>
<proteinExistence type="predicted"/>